<reference evidence="2" key="1">
    <citation type="submission" date="2022-12" db="EMBL/GenBank/DDBJ databases">
        <title>Phocaeicola acetigenes sp. nov., isolated feces from a healthy human.</title>
        <authorList>
            <person name="Do H."/>
            <person name="Ha Y.B."/>
            <person name="Kim J.-S."/>
            <person name="Suh M.K."/>
            <person name="Kim H.S."/>
            <person name="Lee J.-S."/>
        </authorList>
    </citation>
    <scope>NUCLEOTIDE SEQUENCE</scope>
    <source>
        <strain evidence="2">KGMB11183</strain>
    </source>
</reference>
<proteinExistence type="predicted"/>
<comment type="caution">
    <text evidence="2">The sequence shown here is derived from an EMBL/GenBank/DDBJ whole genome shotgun (WGS) entry which is preliminary data.</text>
</comment>
<dbReference type="Proteomes" id="UP001141933">
    <property type="component" value="Unassembled WGS sequence"/>
</dbReference>
<keyword evidence="3" id="KW-1185">Reference proteome</keyword>
<feature type="compositionally biased region" description="Basic and acidic residues" evidence="1">
    <location>
        <begin position="69"/>
        <end position="81"/>
    </location>
</feature>
<dbReference type="RefSeq" id="WP_269878816.1">
    <property type="nucleotide sequence ID" value="NZ_JAPZVM010000012.1"/>
</dbReference>
<evidence type="ECO:0000313" key="2">
    <source>
        <dbReference type="EMBL" id="MCZ8373483.1"/>
    </source>
</evidence>
<sequence length="81" mass="9107">MIPPIQLLETMHQTGFKNKAGRTQDFPLYTQERIILNMQNKDIQLSDTTNEEEERGSAGPEKGLLRNSGGREKDTGESQTS</sequence>
<gene>
    <name evidence="2" type="ORF">O6P32_12330</name>
</gene>
<organism evidence="2 3">
    <name type="scientific">Phocaeicola acetigenes</name>
    <dbReference type="NCBI Taxonomy" id="3016083"/>
    <lineage>
        <taxon>Bacteria</taxon>
        <taxon>Pseudomonadati</taxon>
        <taxon>Bacteroidota</taxon>
        <taxon>Bacteroidia</taxon>
        <taxon>Bacteroidales</taxon>
        <taxon>Bacteroidaceae</taxon>
        <taxon>Phocaeicola</taxon>
    </lineage>
</organism>
<evidence type="ECO:0000256" key="1">
    <source>
        <dbReference type="SAM" id="MobiDB-lite"/>
    </source>
</evidence>
<dbReference type="EMBL" id="JAPZVM010000012">
    <property type="protein sequence ID" value="MCZ8373483.1"/>
    <property type="molecule type" value="Genomic_DNA"/>
</dbReference>
<feature type="region of interest" description="Disordered" evidence="1">
    <location>
        <begin position="39"/>
        <end position="81"/>
    </location>
</feature>
<evidence type="ECO:0008006" key="4">
    <source>
        <dbReference type="Google" id="ProtNLM"/>
    </source>
</evidence>
<evidence type="ECO:0000313" key="3">
    <source>
        <dbReference type="Proteomes" id="UP001141933"/>
    </source>
</evidence>
<protein>
    <recommendedName>
        <fullName evidence="4">DUF3874 domain-containing protein</fullName>
    </recommendedName>
</protein>
<name>A0ABT4PK96_9BACT</name>
<accession>A0ABT4PK96</accession>
<feature type="compositionally biased region" description="Polar residues" evidence="1">
    <location>
        <begin position="39"/>
        <end position="48"/>
    </location>
</feature>